<dbReference type="PANTHER" id="PTHR34846">
    <property type="entry name" value="4-CARBOXYMUCONOLACTONE DECARBOXYLASE FAMILY PROTEIN (AFU_ORTHOLOGUE AFUA_6G11590)"/>
    <property type="match status" value="1"/>
</dbReference>
<dbReference type="Proteomes" id="UP000321058">
    <property type="component" value="Unassembled WGS sequence"/>
</dbReference>
<dbReference type="Pfam" id="PF02627">
    <property type="entry name" value="CMD"/>
    <property type="match status" value="1"/>
</dbReference>
<feature type="domain" description="Carboxymuconolactone decarboxylase-like" evidence="1">
    <location>
        <begin position="40"/>
        <end position="120"/>
    </location>
</feature>
<gene>
    <name evidence="2" type="ORF">RSO01_63020</name>
</gene>
<comment type="caution">
    <text evidence="2">The sequence shown here is derived from an EMBL/GenBank/DDBJ whole genome shotgun (WGS) entry which is preliminary data.</text>
</comment>
<organism evidence="2 3">
    <name type="scientific">Reyranella soli</name>
    <dbReference type="NCBI Taxonomy" id="1230389"/>
    <lineage>
        <taxon>Bacteria</taxon>
        <taxon>Pseudomonadati</taxon>
        <taxon>Pseudomonadota</taxon>
        <taxon>Alphaproteobacteria</taxon>
        <taxon>Hyphomicrobiales</taxon>
        <taxon>Reyranellaceae</taxon>
        <taxon>Reyranella</taxon>
    </lineage>
</organism>
<keyword evidence="3" id="KW-1185">Reference proteome</keyword>
<dbReference type="Gene3D" id="1.20.1290.10">
    <property type="entry name" value="AhpD-like"/>
    <property type="match status" value="1"/>
</dbReference>
<dbReference type="SUPFAM" id="SSF69118">
    <property type="entry name" value="AhpD-like"/>
    <property type="match status" value="1"/>
</dbReference>
<proteinExistence type="predicted"/>
<dbReference type="OrthoDB" id="4704294at2"/>
<dbReference type="PANTHER" id="PTHR34846:SF11">
    <property type="entry name" value="4-CARBOXYMUCONOLACTONE DECARBOXYLASE FAMILY PROTEIN (AFU_ORTHOLOGUE AFUA_6G11590)"/>
    <property type="match status" value="1"/>
</dbReference>
<name>A0A512NJL7_9HYPH</name>
<dbReference type="InterPro" id="IPR029032">
    <property type="entry name" value="AhpD-like"/>
</dbReference>
<dbReference type="RefSeq" id="WP_147154496.1">
    <property type="nucleotide sequence ID" value="NZ_BKAJ01000120.1"/>
</dbReference>
<evidence type="ECO:0000313" key="3">
    <source>
        <dbReference type="Proteomes" id="UP000321058"/>
    </source>
</evidence>
<reference evidence="2 3" key="1">
    <citation type="submission" date="2019-07" db="EMBL/GenBank/DDBJ databases">
        <title>Whole genome shotgun sequence of Reyranella soli NBRC 108950.</title>
        <authorList>
            <person name="Hosoyama A."/>
            <person name="Uohara A."/>
            <person name="Ohji S."/>
            <person name="Ichikawa N."/>
        </authorList>
    </citation>
    <scope>NUCLEOTIDE SEQUENCE [LARGE SCALE GENOMIC DNA]</scope>
    <source>
        <strain evidence="2 3">NBRC 108950</strain>
    </source>
</reference>
<evidence type="ECO:0000259" key="1">
    <source>
        <dbReference type="Pfam" id="PF02627"/>
    </source>
</evidence>
<dbReference type="AlphaFoldDB" id="A0A512NJL7"/>
<dbReference type="InterPro" id="IPR003779">
    <property type="entry name" value="CMD-like"/>
</dbReference>
<evidence type="ECO:0000313" key="2">
    <source>
        <dbReference type="EMBL" id="GEP59136.1"/>
    </source>
</evidence>
<accession>A0A512NJL7</accession>
<dbReference type="EMBL" id="BKAJ01000120">
    <property type="protein sequence ID" value="GEP59136.1"/>
    <property type="molecule type" value="Genomic_DNA"/>
</dbReference>
<dbReference type="GO" id="GO:0051920">
    <property type="term" value="F:peroxiredoxin activity"/>
    <property type="evidence" value="ECO:0007669"/>
    <property type="project" value="InterPro"/>
</dbReference>
<sequence>MPRIPYYEVENATGKHAEFLEKLKPHLNIYRMLANSEAGLKGFIRMGNALLYRCELDAQLRELAILRVGRLSRAAYEVFQHERIAREAGVAEEKIAALRDATIEAPTFTDNEKAVLRYTDDVVRNVKASDKALKAVQGFLTPGAVVELTLTVGYYMMVCRLLETTGVEGEEGQAEWLKTAKL</sequence>
<protein>
    <recommendedName>
        <fullName evidence="1">Carboxymuconolactone decarboxylase-like domain-containing protein</fullName>
    </recommendedName>
</protein>